<dbReference type="CDD" id="cd00392">
    <property type="entry name" value="Ribosomal_L13"/>
    <property type="match status" value="1"/>
</dbReference>
<comment type="similarity">
    <text evidence="1 7">Belongs to the universal ribosomal protein uL13 family.</text>
</comment>
<dbReference type="PANTHER" id="PTHR11545:SF2">
    <property type="entry name" value="LARGE RIBOSOMAL SUBUNIT PROTEIN UL13M"/>
    <property type="match status" value="1"/>
</dbReference>
<dbReference type="PANTHER" id="PTHR11545">
    <property type="entry name" value="RIBOSOMAL PROTEIN L13"/>
    <property type="match status" value="1"/>
</dbReference>
<dbReference type="InterPro" id="IPR023563">
    <property type="entry name" value="Ribosomal_uL13_CS"/>
</dbReference>
<feature type="compositionally biased region" description="Basic and acidic residues" evidence="8">
    <location>
        <begin position="189"/>
        <end position="203"/>
    </location>
</feature>
<dbReference type="GO" id="GO:1990904">
    <property type="term" value="C:ribonucleoprotein complex"/>
    <property type="evidence" value="ECO:0007669"/>
    <property type="project" value="UniProtKB-KW"/>
</dbReference>
<dbReference type="AlphaFoldDB" id="A0A7S3UDP3"/>
<dbReference type="FunFam" id="3.90.1180.10:FF:000001">
    <property type="entry name" value="50S ribosomal protein L13"/>
    <property type="match status" value="1"/>
</dbReference>
<protein>
    <recommendedName>
        <fullName evidence="4">Large ribosomal subunit protein uL13c</fullName>
    </recommendedName>
    <alternativeName>
        <fullName evidence="5">50S ribosomal protein L13, chloroplastic</fullName>
    </alternativeName>
    <alternativeName>
        <fullName evidence="6">CL13</fullName>
    </alternativeName>
</protein>
<dbReference type="SUPFAM" id="SSF52161">
    <property type="entry name" value="Ribosomal protein L13"/>
    <property type="match status" value="1"/>
</dbReference>
<reference evidence="9" key="1">
    <citation type="submission" date="2021-01" db="EMBL/GenBank/DDBJ databases">
        <authorList>
            <person name="Corre E."/>
            <person name="Pelletier E."/>
            <person name="Niang G."/>
            <person name="Scheremetjew M."/>
            <person name="Finn R."/>
            <person name="Kale V."/>
            <person name="Holt S."/>
            <person name="Cochrane G."/>
            <person name="Meng A."/>
            <person name="Brown T."/>
            <person name="Cohen L."/>
        </authorList>
    </citation>
    <scope>NUCLEOTIDE SEQUENCE</scope>
    <source>
        <strain evidence="9">CCMP1897</strain>
    </source>
</reference>
<keyword evidence="2 7" id="KW-0689">Ribosomal protein</keyword>
<proteinExistence type="inferred from homology"/>
<feature type="region of interest" description="Disordered" evidence="8">
    <location>
        <begin position="189"/>
        <end position="212"/>
    </location>
</feature>
<dbReference type="HAMAP" id="MF_01366">
    <property type="entry name" value="Ribosomal_uL13"/>
    <property type="match status" value="1"/>
</dbReference>
<dbReference type="PROSITE" id="PS00783">
    <property type="entry name" value="RIBOSOMAL_L13"/>
    <property type="match status" value="1"/>
</dbReference>
<name>A0A7S3UDP3_9CHLO</name>
<dbReference type="Gene3D" id="3.90.1180.10">
    <property type="entry name" value="Ribosomal protein L13"/>
    <property type="match status" value="1"/>
</dbReference>
<evidence type="ECO:0000256" key="8">
    <source>
        <dbReference type="SAM" id="MobiDB-lite"/>
    </source>
</evidence>
<evidence type="ECO:0000313" key="9">
    <source>
        <dbReference type="EMBL" id="CAE0609434.1"/>
    </source>
</evidence>
<organism evidence="9">
    <name type="scientific">Picocystis salinarum</name>
    <dbReference type="NCBI Taxonomy" id="88271"/>
    <lineage>
        <taxon>Eukaryota</taxon>
        <taxon>Viridiplantae</taxon>
        <taxon>Chlorophyta</taxon>
        <taxon>Picocystophyceae</taxon>
        <taxon>Picocystales</taxon>
        <taxon>Picocystaceae</taxon>
        <taxon>Picocystis</taxon>
    </lineage>
</organism>
<dbReference type="EMBL" id="HBIS01003604">
    <property type="protein sequence ID" value="CAE0609434.1"/>
    <property type="molecule type" value="Transcribed_RNA"/>
</dbReference>
<evidence type="ECO:0000256" key="2">
    <source>
        <dbReference type="ARBA" id="ARBA00022980"/>
    </source>
</evidence>
<dbReference type="InterPro" id="IPR005823">
    <property type="entry name" value="Ribosomal_uL13_bac-type"/>
</dbReference>
<dbReference type="InterPro" id="IPR036899">
    <property type="entry name" value="Ribosomal_uL13_sf"/>
</dbReference>
<evidence type="ECO:0000256" key="7">
    <source>
        <dbReference type="RuleBase" id="RU003877"/>
    </source>
</evidence>
<dbReference type="NCBIfam" id="TIGR01066">
    <property type="entry name" value="rplM_bact"/>
    <property type="match status" value="1"/>
</dbReference>
<evidence type="ECO:0000256" key="5">
    <source>
        <dbReference type="ARBA" id="ARBA00077140"/>
    </source>
</evidence>
<keyword evidence="3 7" id="KW-0687">Ribonucleoprotein</keyword>
<dbReference type="GO" id="GO:0003729">
    <property type="term" value="F:mRNA binding"/>
    <property type="evidence" value="ECO:0007669"/>
    <property type="project" value="UniProtKB-ARBA"/>
</dbReference>
<gene>
    <name evidence="9" type="ORF">PSAL00342_LOCUS3253</name>
</gene>
<accession>A0A7S3UDP3</accession>
<evidence type="ECO:0000256" key="6">
    <source>
        <dbReference type="ARBA" id="ARBA00082726"/>
    </source>
</evidence>
<sequence>MACATNVAAHVKVGTTRRILGTSRRGTRVHGRVSVRARAEATLEESRGAVASRGPDLLNRTYYPKAADHKNECKPWFLIDAEGQTLGRMAVLIATVLRGKNLPSYTPSADMGSYVVVINAEKVVVSGKKETQKLYRRHTTGRPGSMKVETFQQLQKRIPERIVEKAVKGMLPKGPLGRELFRHLKVFEGPNHPHEAQQPKDITDQINVKVHH</sequence>
<dbReference type="Pfam" id="PF00572">
    <property type="entry name" value="Ribosomal_L13"/>
    <property type="match status" value="1"/>
</dbReference>
<dbReference type="GO" id="GO:0006412">
    <property type="term" value="P:translation"/>
    <property type="evidence" value="ECO:0007669"/>
    <property type="project" value="InterPro"/>
</dbReference>
<dbReference type="GO" id="GO:0003735">
    <property type="term" value="F:structural constituent of ribosome"/>
    <property type="evidence" value="ECO:0007669"/>
    <property type="project" value="InterPro"/>
</dbReference>
<evidence type="ECO:0000256" key="4">
    <source>
        <dbReference type="ARBA" id="ARBA00068945"/>
    </source>
</evidence>
<evidence type="ECO:0000256" key="1">
    <source>
        <dbReference type="ARBA" id="ARBA00006227"/>
    </source>
</evidence>
<dbReference type="InterPro" id="IPR005822">
    <property type="entry name" value="Ribosomal_uL13"/>
</dbReference>
<evidence type="ECO:0000256" key="3">
    <source>
        <dbReference type="ARBA" id="ARBA00023274"/>
    </source>
</evidence>
<dbReference type="GO" id="GO:0005840">
    <property type="term" value="C:ribosome"/>
    <property type="evidence" value="ECO:0007669"/>
    <property type="project" value="UniProtKB-KW"/>
</dbReference>
<dbReference type="GO" id="GO:0017148">
    <property type="term" value="P:negative regulation of translation"/>
    <property type="evidence" value="ECO:0007669"/>
    <property type="project" value="TreeGrafter"/>
</dbReference>